<organism evidence="2 3">
    <name type="scientific">Hevea brasiliensis</name>
    <name type="common">Para rubber tree</name>
    <name type="synonym">Siphonia brasiliensis</name>
    <dbReference type="NCBI Taxonomy" id="3981"/>
    <lineage>
        <taxon>Eukaryota</taxon>
        <taxon>Viridiplantae</taxon>
        <taxon>Streptophyta</taxon>
        <taxon>Embryophyta</taxon>
        <taxon>Tracheophyta</taxon>
        <taxon>Spermatophyta</taxon>
        <taxon>Magnoliopsida</taxon>
        <taxon>eudicotyledons</taxon>
        <taxon>Gunneridae</taxon>
        <taxon>Pentapetalae</taxon>
        <taxon>rosids</taxon>
        <taxon>fabids</taxon>
        <taxon>Malpighiales</taxon>
        <taxon>Euphorbiaceae</taxon>
        <taxon>Crotonoideae</taxon>
        <taxon>Micrandreae</taxon>
        <taxon>Hevea</taxon>
    </lineage>
</organism>
<comment type="caution">
    <text evidence="2">The sequence shown here is derived from an EMBL/GenBank/DDBJ whole genome shotgun (WGS) entry which is preliminary data.</text>
</comment>
<name>A0A6A6LSL7_HEVBR</name>
<keyword evidence="1" id="KW-0175">Coiled coil</keyword>
<dbReference type="AlphaFoldDB" id="A0A6A6LSL7"/>
<gene>
    <name evidence="2" type="ORF">GH714_038669</name>
</gene>
<accession>A0A6A6LSL7</accession>
<evidence type="ECO:0000313" key="3">
    <source>
        <dbReference type="Proteomes" id="UP000467840"/>
    </source>
</evidence>
<dbReference type="EMBL" id="JAAGAX010000010">
    <property type="protein sequence ID" value="KAF2302589.1"/>
    <property type="molecule type" value="Genomic_DNA"/>
</dbReference>
<proteinExistence type="predicted"/>
<dbReference type="Proteomes" id="UP000467840">
    <property type="component" value="Chromosome 4"/>
</dbReference>
<evidence type="ECO:0000256" key="1">
    <source>
        <dbReference type="SAM" id="Coils"/>
    </source>
</evidence>
<reference evidence="2 3" key="1">
    <citation type="journal article" date="2020" name="Mol. Plant">
        <title>The Chromosome-Based Rubber Tree Genome Provides New Insights into Spurge Genome Evolution and Rubber Biosynthesis.</title>
        <authorList>
            <person name="Liu J."/>
            <person name="Shi C."/>
            <person name="Shi C.C."/>
            <person name="Li W."/>
            <person name="Zhang Q.J."/>
            <person name="Zhang Y."/>
            <person name="Li K."/>
            <person name="Lu H.F."/>
            <person name="Shi C."/>
            <person name="Zhu S.T."/>
            <person name="Xiao Z.Y."/>
            <person name="Nan H."/>
            <person name="Yue Y."/>
            <person name="Zhu X.G."/>
            <person name="Wu Y."/>
            <person name="Hong X.N."/>
            <person name="Fan G.Y."/>
            <person name="Tong Y."/>
            <person name="Zhang D."/>
            <person name="Mao C.L."/>
            <person name="Liu Y.L."/>
            <person name="Hao S.J."/>
            <person name="Liu W.Q."/>
            <person name="Lv M.Q."/>
            <person name="Zhang H.B."/>
            <person name="Liu Y."/>
            <person name="Hu-Tang G.R."/>
            <person name="Wang J.P."/>
            <person name="Wang J.H."/>
            <person name="Sun Y.H."/>
            <person name="Ni S.B."/>
            <person name="Chen W.B."/>
            <person name="Zhang X.C."/>
            <person name="Jiao Y.N."/>
            <person name="Eichler E.E."/>
            <person name="Li G.H."/>
            <person name="Liu X."/>
            <person name="Gao L.Z."/>
        </authorList>
    </citation>
    <scope>NUCLEOTIDE SEQUENCE [LARGE SCALE GENOMIC DNA]</scope>
    <source>
        <strain evidence="3">cv. GT1</strain>
        <tissue evidence="2">Leaf</tissue>
    </source>
</reference>
<protein>
    <submittedName>
        <fullName evidence="2">Uncharacterized protein</fullName>
    </submittedName>
</protein>
<feature type="coiled-coil region" evidence="1">
    <location>
        <begin position="136"/>
        <end position="170"/>
    </location>
</feature>
<evidence type="ECO:0000313" key="2">
    <source>
        <dbReference type="EMBL" id="KAF2302589.1"/>
    </source>
</evidence>
<keyword evidence="3" id="KW-1185">Reference proteome</keyword>
<sequence length="194" mass="21844">MAECEVDSLEIFGVTIQDLNFSFLAQFSGSSNAYLIARLTDTTIIVVKKKLCYLLPMELGYHTDEQRSLLFFALSTLIAGGTLLQDTQTQVSKNLPAYTEKIQSFAAFFASITTFSTKHHVLRELIQKAQSYVVQAREREDKMKATRGKVADLEEQISHLKTEITKLKAEEASLMPLEYNLLVVHMIDKGCDLV</sequence>